<dbReference type="SUPFAM" id="SSF54001">
    <property type="entry name" value="Cysteine proteinases"/>
    <property type="match status" value="1"/>
</dbReference>
<dbReference type="Proteomes" id="UP000199682">
    <property type="component" value="Unassembled WGS sequence"/>
</dbReference>
<feature type="region of interest" description="Disordered" evidence="1">
    <location>
        <begin position="18"/>
        <end position="49"/>
    </location>
</feature>
<evidence type="ECO:0000256" key="1">
    <source>
        <dbReference type="SAM" id="MobiDB-lite"/>
    </source>
</evidence>
<evidence type="ECO:0000313" key="4">
    <source>
        <dbReference type="Proteomes" id="UP000199682"/>
    </source>
</evidence>
<organism evidence="3 4">
    <name type="scientific">Lentzea albidocapillata subsp. violacea</name>
    <dbReference type="NCBI Taxonomy" id="128104"/>
    <lineage>
        <taxon>Bacteria</taxon>
        <taxon>Bacillati</taxon>
        <taxon>Actinomycetota</taxon>
        <taxon>Actinomycetes</taxon>
        <taxon>Pseudonocardiales</taxon>
        <taxon>Pseudonocardiaceae</taxon>
        <taxon>Lentzea</taxon>
    </lineage>
</organism>
<gene>
    <name evidence="3" type="ORF">SAMN04488074_101596</name>
</gene>
<feature type="domain" description="Agglutinin C-terminal" evidence="2">
    <location>
        <begin position="244"/>
        <end position="332"/>
    </location>
</feature>
<dbReference type="InterPro" id="IPR038765">
    <property type="entry name" value="Papain-like_cys_pep_sf"/>
</dbReference>
<proteinExistence type="predicted"/>
<dbReference type="Gene3D" id="3.30.460.70">
    <property type="match status" value="1"/>
</dbReference>
<dbReference type="InterPro" id="IPR040600">
    <property type="entry name" value="Agglutinin_C"/>
</dbReference>
<sequence>MTILRITPTETTELLVPTQREPHADPGDLLAGHLHAPRRGQDSSGPVRGEGPIITLSEPIPADQIDANTPYVIQDAYGRVLNVQDAGSGAWEWAYFGAYNSYWTDVFPLRFSGNPVDKPSSITMQARNWPLHSNGTATSWEYAFWAPSDYGSSYPVMSLSAKAAQLNADGFQTYTLSWNNGGTTMSLCSDSGSWNWAYVSSTHSAAALTFHKFYVQRTKLDSLFSAAWPDASYDLKLNTGDSHYQAVTTSQVMSTYQNSGLAQYNWKANYFDCDDFSYVYKAQSSKDAYAVGPEYGYAVGIIFGTTATSAHAVNVFIDTSGTVQVIEPQNGQIVQGKDWKDRTGAAYSPYFILM</sequence>
<name>A0A1G8R865_9PSEU</name>
<protein>
    <recommendedName>
        <fullName evidence="2">Agglutinin C-terminal domain-containing protein</fullName>
    </recommendedName>
</protein>
<dbReference type="AlphaFoldDB" id="A0A1G8R865"/>
<dbReference type="RefSeq" id="WP_090004051.1">
    <property type="nucleotide sequence ID" value="NZ_FNET01000001.1"/>
</dbReference>
<accession>A0A1G8R865</accession>
<reference evidence="4" key="1">
    <citation type="submission" date="2016-10" db="EMBL/GenBank/DDBJ databases">
        <authorList>
            <person name="Varghese N."/>
            <person name="Submissions S."/>
        </authorList>
    </citation>
    <scope>NUCLEOTIDE SEQUENCE [LARGE SCALE GENOMIC DNA]</scope>
    <source>
        <strain evidence="4">DSM 44796</strain>
    </source>
</reference>
<dbReference type="Pfam" id="PF18021">
    <property type="entry name" value="Agglutinin_C"/>
    <property type="match status" value="1"/>
</dbReference>
<dbReference type="EMBL" id="FNET01000001">
    <property type="protein sequence ID" value="SDJ13224.1"/>
    <property type="molecule type" value="Genomic_DNA"/>
</dbReference>
<evidence type="ECO:0000313" key="3">
    <source>
        <dbReference type="EMBL" id="SDJ13224.1"/>
    </source>
</evidence>
<evidence type="ECO:0000259" key="2">
    <source>
        <dbReference type="Pfam" id="PF18021"/>
    </source>
</evidence>